<feature type="transmembrane region" description="Helical" evidence="1">
    <location>
        <begin position="7"/>
        <end position="26"/>
    </location>
</feature>
<protein>
    <recommendedName>
        <fullName evidence="4">DUF2834 domain-containing protein</fullName>
    </recommendedName>
</protein>
<keyword evidence="1" id="KW-1133">Transmembrane helix</keyword>
<evidence type="ECO:0000313" key="3">
    <source>
        <dbReference type="Proteomes" id="UP001336314"/>
    </source>
</evidence>
<reference evidence="2 3" key="1">
    <citation type="submission" date="2023-07" db="EMBL/GenBank/DDBJ databases">
        <title>Alkalimonas sp., MEB108 novel, alkaliphilic bacterium isolated from Lonar Lake, India.</title>
        <authorList>
            <person name="Joshi A."/>
            <person name="Thite S."/>
        </authorList>
    </citation>
    <scope>NUCLEOTIDE SEQUENCE [LARGE SCALE GENOMIC DNA]</scope>
    <source>
        <strain evidence="2 3">MEB108</strain>
    </source>
</reference>
<feature type="transmembrane region" description="Helical" evidence="1">
    <location>
        <begin position="46"/>
        <end position="68"/>
    </location>
</feature>
<keyword evidence="1" id="KW-0812">Transmembrane</keyword>
<evidence type="ECO:0008006" key="4">
    <source>
        <dbReference type="Google" id="ProtNLM"/>
    </source>
</evidence>
<organism evidence="2 3">
    <name type="scientific">Alkalimonas cellulosilytica</name>
    <dbReference type="NCBI Taxonomy" id="3058395"/>
    <lineage>
        <taxon>Bacteria</taxon>
        <taxon>Pseudomonadati</taxon>
        <taxon>Pseudomonadota</taxon>
        <taxon>Gammaproteobacteria</taxon>
        <taxon>Alkalimonas</taxon>
    </lineage>
</organism>
<keyword evidence="3" id="KW-1185">Reference proteome</keyword>
<proteinExistence type="predicted"/>
<name>A0ABU7J3A8_9GAMM</name>
<sequence>MLSKQQYSMAGWAFAIYGGSGVLWFFNLQLLDISYQPFLHLLPIPFLLHVNLILMIDFLTLLCGIYLLKQHDSVHRVALPVAMINLLALPIGTMVGGLYLWFYYKRE</sequence>
<keyword evidence="1" id="KW-0472">Membrane</keyword>
<dbReference type="Proteomes" id="UP001336314">
    <property type="component" value="Unassembled WGS sequence"/>
</dbReference>
<accession>A0ABU7J3A8</accession>
<dbReference type="EMBL" id="JAUHLI010000004">
    <property type="protein sequence ID" value="MEE2000912.1"/>
    <property type="molecule type" value="Genomic_DNA"/>
</dbReference>
<dbReference type="RefSeq" id="WP_330128041.1">
    <property type="nucleotide sequence ID" value="NZ_JAUHLI010000004.1"/>
</dbReference>
<evidence type="ECO:0000313" key="2">
    <source>
        <dbReference type="EMBL" id="MEE2000912.1"/>
    </source>
</evidence>
<comment type="caution">
    <text evidence="2">The sequence shown here is derived from an EMBL/GenBank/DDBJ whole genome shotgun (WGS) entry which is preliminary data.</text>
</comment>
<feature type="transmembrane region" description="Helical" evidence="1">
    <location>
        <begin position="80"/>
        <end position="104"/>
    </location>
</feature>
<gene>
    <name evidence="2" type="ORF">QWY20_05560</name>
</gene>
<evidence type="ECO:0000256" key="1">
    <source>
        <dbReference type="SAM" id="Phobius"/>
    </source>
</evidence>